<comment type="similarity">
    <text evidence="1">Belongs to the peptidase S33 family.</text>
</comment>
<dbReference type="InterPro" id="IPR013595">
    <property type="entry name" value="Pept_S33_TAP-like_C"/>
</dbReference>
<evidence type="ECO:0000313" key="8">
    <source>
        <dbReference type="Proteomes" id="UP000186040"/>
    </source>
</evidence>
<protein>
    <recommendedName>
        <fullName evidence="9">AB hydrolase-1 domain-containing protein</fullName>
    </recommendedName>
</protein>
<sequence>MLRRATAVVCLVLAAAAVVAGSSAAQTTGPPVLAWAACPGDAAPEAQCATLTVPLDHAHPGGATIDLALARIPATDPSRRIGSVVLNFGGPGASGVDGIAYGPSLSDSPELGVLHERFDLVSFDPRGIGRSAPVRCPSPLRDPAVSTFPSTPAEYAALTRVNTAAGERCRAATGPVIDHVDTASVVADVERIRAALGERRISWVGMSYGTEIGQRYAEAYPHRVRAMVLDGLFDHSRSTHQAALDEARATEDALHRFASWCTADPGCALHGQDVVARYDAVLAAAERGELVAPELGRPLTAVEAAEGVFGHLIARYAWTDLGTALATADASALATHAASLDQGYPAYRTVGCHDFPPDLRGWTDLAARAAEVRLAAPHTWRHTEFWDWTSGCAGWPIPPQNPPHPLRVTGAPPILLLSTTHDASTPLVWAQSVQRAIEGSRLLVADQDGHTTVLHSSCARTAIAAYLTEGALPAPGATCPSEG</sequence>
<dbReference type="AlphaFoldDB" id="A0A1Q9LMY4"/>
<evidence type="ECO:0000256" key="1">
    <source>
        <dbReference type="ARBA" id="ARBA00010088"/>
    </source>
</evidence>
<dbReference type="Pfam" id="PF00561">
    <property type="entry name" value="Abhydrolase_1"/>
    <property type="match status" value="1"/>
</dbReference>
<feature type="signal peptide" evidence="4">
    <location>
        <begin position="1"/>
        <end position="25"/>
    </location>
</feature>
<gene>
    <name evidence="7" type="ORF">BJP25_17395</name>
</gene>
<dbReference type="Pfam" id="PF08386">
    <property type="entry name" value="Abhydrolase_4"/>
    <property type="match status" value="1"/>
</dbReference>
<feature type="domain" description="Peptidase S33 tripeptidyl aminopeptidase-like C-terminal" evidence="6">
    <location>
        <begin position="386"/>
        <end position="479"/>
    </location>
</feature>
<comment type="caution">
    <text evidence="7">The sequence shown here is derived from an EMBL/GenBank/DDBJ whole genome shotgun (WGS) entry which is preliminary data.</text>
</comment>
<evidence type="ECO:0000256" key="2">
    <source>
        <dbReference type="ARBA" id="ARBA00022729"/>
    </source>
</evidence>
<dbReference type="InterPro" id="IPR051601">
    <property type="entry name" value="Serine_prot/Carboxylest_S33"/>
</dbReference>
<keyword evidence="3" id="KW-0378">Hydrolase</keyword>
<feature type="chain" id="PRO_5013136280" description="AB hydrolase-1 domain-containing protein" evidence="4">
    <location>
        <begin position="26"/>
        <end position="483"/>
    </location>
</feature>
<dbReference type="InterPro" id="IPR000073">
    <property type="entry name" value="AB_hydrolase_1"/>
</dbReference>
<dbReference type="Gene3D" id="3.40.50.1820">
    <property type="entry name" value="alpha/beta hydrolase"/>
    <property type="match status" value="1"/>
</dbReference>
<dbReference type="STRING" id="1193682.BJP25_17395"/>
<organism evidence="7 8">
    <name type="scientific">Actinokineospora bangkokensis</name>
    <dbReference type="NCBI Taxonomy" id="1193682"/>
    <lineage>
        <taxon>Bacteria</taxon>
        <taxon>Bacillati</taxon>
        <taxon>Actinomycetota</taxon>
        <taxon>Actinomycetes</taxon>
        <taxon>Pseudonocardiales</taxon>
        <taxon>Pseudonocardiaceae</taxon>
        <taxon>Actinokineospora</taxon>
    </lineage>
</organism>
<evidence type="ECO:0000256" key="4">
    <source>
        <dbReference type="SAM" id="SignalP"/>
    </source>
</evidence>
<keyword evidence="2 4" id="KW-0732">Signal</keyword>
<keyword evidence="8" id="KW-1185">Reference proteome</keyword>
<reference evidence="7 8" key="1">
    <citation type="submission" date="2016-10" db="EMBL/GenBank/DDBJ databases">
        <title>The Draft Genome Sequence of Actinokineospora bangkokensis 44EHWT reveals the biosynthetic pathway of antifungal compounds Thailandins with unusual extender unit butylmalonyl-CoA.</title>
        <authorList>
            <person name="Greule A."/>
            <person name="Intra B."/>
            <person name="Flemming S."/>
            <person name="Rommel M.G."/>
            <person name="Panbangred W."/>
            <person name="Bechthold A."/>
        </authorList>
    </citation>
    <scope>NUCLEOTIDE SEQUENCE [LARGE SCALE GENOMIC DNA]</scope>
    <source>
        <strain evidence="7 8">44EHW</strain>
    </source>
</reference>
<name>A0A1Q9LMY4_9PSEU</name>
<dbReference type="InterPro" id="IPR029058">
    <property type="entry name" value="AB_hydrolase_fold"/>
</dbReference>
<proteinExistence type="inferred from homology"/>
<accession>A0A1Q9LMY4</accession>
<dbReference type="OrthoDB" id="4006962at2"/>
<dbReference type="PANTHER" id="PTHR43248">
    <property type="entry name" value="2-SUCCINYL-6-HYDROXY-2,4-CYCLOHEXADIENE-1-CARBOXYLATE SYNTHASE"/>
    <property type="match status" value="1"/>
</dbReference>
<evidence type="ECO:0008006" key="9">
    <source>
        <dbReference type="Google" id="ProtNLM"/>
    </source>
</evidence>
<dbReference type="SUPFAM" id="SSF53474">
    <property type="entry name" value="alpha/beta-Hydrolases"/>
    <property type="match status" value="1"/>
</dbReference>
<dbReference type="PANTHER" id="PTHR43248:SF29">
    <property type="entry name" value="TRIPEPTIDYL AMINOPEPTIDASE"/>
    <property type="match status" value="1"/>
</dbReference>
<evidence type="ECO:0000313" key="7">
    <source>
        <dbReference type="EMBL" id="OLR93388.1"/>
    </source>
</evidence>
<feature type="domain" description="AB hydrolase-1" evidence="5">
    <location>
        <begin position="84"/>
        <end position="268"/>
    </location>
</feature>
<dbReference type="EMBL" id="MKQR01000011">
    <property type="protein sequence ID" value="OLR93388.1"/>
    <property type="molecule type" value="Genomic_DNA"/>
</dbReference>
<dbReference type="GO" id="GO:0016787">
    <property type="term" value="F:hydrolase activity"/>
    <property type="evidence" value="ECO:0007669"/>
    <property type="project" value="UniProtKB-KW"/>
</dbReference>
<evidence type="ECO:0000256" key="3">
    <source>
        <dbReference type="ARBA" id="ARBA00022801"/>
    </source>
</evidence>
<evidence type="ECO:0000259" key="5">
    <source>
        <dbReference type="Pfam" id="PF00561"/>
    </source>
</evidence>
<dbReference type="Proteomes" id="UP000186040">
    <property type="component" value="Unassembled WGS sequence"/>
</dbReference>
<evidence type="ECO:0000259" key="6">
    <source>
        <dbReference type="Pfam" id="PF08386"/>
    </source>
</evidence>